<dbReference type="EMBL" id="JABEVQ010000001">
    <property type="protein sequence ID" value="NWN90379.1"/>
    <property type="molecule type" value="Genomic_DNA"/>
</dbReference>
<keyword evidence="5" id="KW-0408">Iron</keyword>
<dbReference type="Gene3D" id="2.60.40.1190">
    <property type="match status" value="1"/>
</dbReference>
<dbReference type="Pfam" id="PF09459">
    <property type="entry name" value="EB_dh"/>
    <property type="match status" value="1"/>
</dbReference>
<keyword evidence="3" id="KW-0479">Metal-binding</keyword>
<keyword evidence="4" id="KW-0249">Electron transport</keyword>
<dbReference type="AlphaFoldDB" id="A0A851HKK4"/>
<keyword evidence="6" id="KW-0732">Signal</keyword>
<evidence type="ECO:0000256" key="2">
    <source>
        <dbReference type="ARBA" id="ARBA00022617"/>
    </source>
</evidence>
<gene>
    <name evidence="8" type="ORF">HLV39_02550</name>
</gene>
<comment type="caution">
    <text evidence="8">The sequence shown here is derived from an EMBL/GenBank/DDBJ whole genome shotgun (WGS) entry which is preliminary data.</text>
</comment>
<feature type="signal peptide" evidence="6">
    <location>
        <begin position="1"/>
        <end position="33"/>
    </location>
</feature>
<dbReference type="InterPro" id="IPR017838">
    <property type="entry name" value="DMSO_Rdtase_II_haem_b-bd_su"/>
</dbReference>
<accession>A0A851HKK4</accession>
<dbReference type="NCBIfam" id="TIGR03477">
    <property type="entry name" value="DMSO_red_II_gam"/>
    <property type="match status" value="1"/>
</dbReference>
<proteinExistence type="predicted"/>
<evidence type="ECO:0000256" key="3">
    <source>
        <dbReference type="ARBA" id="ARBA00022723"/>
    </source>
</evidence>
<dbReference type="GO" id="GO:0046872">
    <property type="term" value="F:metal ion binding"/>
    <property type="evidence" value="ECO:0007669"/>
    <property type="project" value="UniProtKB-KW"/>
</dbReference>
<keyword evidence="2" id="KW-0349">Heme</keyword>
<evidence type="ECO:0000256" key="6">
    <source>
        <dbReference type="SAM" id="SignalP"/>
    </source>
</evidence>
<organism evidence="8 9">
    <name type="scientific">Marinobacter adhaerens</name>
    <dbReference type="NCBI Taxonomy" id="1033846"/>
    <lineage>
        <taxon>Bacteria</taxon>
        <taxon>Pseudomonadati</taxon>
        <taxon>Pseudomonadota</taxon>
        <taxon>Gammaproteobacteria</taxon>
        <taxon>Pseudomonadales</taxon>
        <taxon>Marinobacteraceae</taxon>
        <taxon>Marinobacter</taxon>
    </lineage>
</organism>
<evidence type="ECO:0000256" key="1">
    <source>
        <dbReference type="ARBA" id="ARBA00022448"/>
    </source>
</evidence>
<dbReference type="GO" id="GO:0020037">
    <property type="term" value="F:heme binding"/>
    <property type="evidence" value="ECO:0007669"/>
    <property type="project" value="InterPro"/>
</dbReference>
<dbReference type="CDD" id="cd09623">
    <property type="entry name" value="DOMON_EBDH"/>
    <property type="match status" value="1"/>
</dbReference>
<feature type="domain" description="Cytochrome c-552/DMSO reductase-like haem-binding" evidence="7">
    <location>
        <begin position="72"/>
        <end position="185"/>
    </location>
</feature>
<evidence type="ECO:0000256" key="5">
    <source>
        <dbReference type="ARBA" id="ARBA00023004"/>
    </source>
</evidence>
<dbReference type="GO" id="GO:0042597">
    <property type="term" value="C:periplasmic space"/>
    <property type="evidence" value="ECO:0007669"/>
    <property type="project" value="InterPro"/>
</dbReference>
<keyword evidence="9" id="KW-1185">Reference proteome</keyword>
<name>A0A851HKK4_9GAMM</name>
<evidence type="ECO:0000313" key="8">
    <source>
        <dbReference type="EMBL" id="NWN90379.1"/>
    </source>
</evidence>
<reference evidence="8 9" key="1">
    <citation type="submission" date="2020-03" db="EMBL/GenBank/DDBJ databases">
        <title>Metagenomic, metatranscriptomic, and metabolomic analyses revealed the key microbes and metabolic features during the fermentation of ganjang, Korean traditional soy sauce.</title>
        <authorList>
            <person name="Chun B.H."/>
            <person name="Jeon C.O."/>
        </authorList>
    </citation>
    <scope>NUCLEOTIDE SEQUENCE [LARGE SCALE GENOMIC DNA]</scope>
    <source>
        <strain evidence="8 9">KG14</strain>
    </source>
</reference>
<keyword evidence="1" id="KW-0813">Transport</keyword>
<protein>
    <submittedName>
        <fullName evidence="8">Dimethylsulfide dehydrogenase</fullName>
    </submittedName>
</protein>
<feature type="chain" id="PRO_5032284556" evidence="6">
    <location>
        <begin position="34"/>
        <end position="273"/>
    </location>
</feature>
<sequence length="273" mass="30563">MTPTHIVSGRLTRHLAGALTLAALSVTSVSVFADHEEVNPNVQEVEAWDTVKVSRIPENIYLRTQNDPDDLIWDRLPVYSTNLLPAPPVHQSVSLRFEDGATRGKHLYFQVARSDERFYLRMFWKDATENRGTGVDSFRDGVAVQFALNDADTSYMMGTGEDNPVNIWYWRADTEEVENLAAGGFGSTTSLPQQNITGASAYFPDSVPSASEWQVVMSRPFDSEGEHNVDFDRDTVPMGFAVWQGNDNERDGNKRVTHTWILLDTSLDSDTAK</sequence>
<evidence type="ECO:0000313" key="9">
    <source>
        <dbReference type="Proteomes" id="UP000536442"/>
    </source>
</evidence>
<evidence type="ECO:0000259" key="7">
    <source>
        <dbReference type="Pfam" id="PF09459"/>
    </source>
</evidence>
<dbReference type="Proteomes" id="UP000536442">
    <property type="component" value="Unassembled WGS sequence"/>
</dbReference>
<dbReference type="InterPro" id="IPR019020">
    <property type="entry name" value="Cyt-c552/DMSO_Rdtase_haem-bd"/>
</dbReference>
<evidence type="ECO:0000256" key="4">
    <source>
        <dbReference type="ARBA" id="ARBA00022982"/>
    </source>
</evidence>